<organism evidence="1 2">
    <name type="scientific">Nostoc punctiforme FACHB-252</name>
    <dbReference type="NCBI Taxonomy" id="1357509"/>
    <lineage>
        <taxon>Bacteria</taxon>
        <taxon>Bacillati</taxon>
        <taxon>Cyanobacteriota</taxon>
        <taxon>Cyanophyceae</taxon>
        <taxon>Nostocales</taxon>
        <taxon>Nostocaceae</taxon>
        <taxon>Nostoc</taxon>
    </lineage>
</organism>
<proteinExistence type="predicted"/>
<name>A0ABR8H8V5_NOSPU</name>
<sequence length="138" mass="15599">MTKYLIEMLEPTTGERELLQLEADSLSEATKEAKLRYPTWDILKVKHSHGGKRSGAGRTAKWGVKTQVYRLPPSLGENAQEIAGELEMVRHILETWESRVDESRGKSASNQPSERYKYVAQLLADLKQAMQVTGKELV</sequence>
<dbReference type="EMBL" id="JACJTC010000006">
    <property type="protein sequence ID" value="MBD2611518.1"/>
    <property type="molecule type" value="Genomic_DNA"/>
</dbReference>
<accession>A0ABR8H8V5</accession>
<dbReference type="Proteomes" id="UP000606396">
    <property type="component" value="Unassembled WGS sequence"/>
</dbReference>
<comment type="caution">
    <text evidence="1">The sequence shown here is derived from an EMBL/GenBank/DDBJ whole genome shotgun (WGS) entry which is preliminary data.</text>
</comment>
<dbReference type="RefSeq" id="WP_190949236.1">
    <property type="nucleotide sequence ID" value="NZ_JACJTC010000006.1"/>
</dbReference>
<evidence type="ECO:0000313" key="1">
    <source>
        <dbReference type="EMBL" id="MBD2611518.1"/>
    </source>
</evidence>
<gene>
    <name evidence="1" type="ORF">H6G94_09575</name>
</gene>
<evidence type="ECO:0000313" key="2">
    <source>
        <dbReference type="Proteomes" id="UP000606396"/>
    </source>
</evidence>
<keyword evidence="2" id="KW-1185">Reference proteome</keyword>
<reference evidence="1 2" key="1">
    <citation type="journal article" date="2020" name="ISME J.">
        <title>Comparative genomics reveals insights into cyanobacterial evolution and habitat adaptation.</title>
        <authorList>
            <person name="Chen M.Y."/>
            <person name="Teng W.K."/>
            <person name="Zhao L."/>
            <person name="Hu C.X."/>
            <person name="Zhou Y.K."/>
            <person name="Han B.P."/>
            <person name="Song L.R."/>
            <person name="Shu W.S."/>
        </authorList>
    </citation>
    <scope>NUCLEOTIDE SEQUENCE [LARGE SCALE GENOMIC DNA]</scope>
    <source>
        <strain evidence="1 2">FACHB-252</strain>
    </source>
</reference>
<protein>
    <submittedName>
        <fullName evidence="1">Uncharacterized protein</fullName>
    </submittedName>
</protein>